<evidence type="ECO:0000313" key="2">
    <source>
        <dbReference type="Proteomes" id="UP001163878"/>
    </source>
</evidence>
<protein>
    <recommendedName>
        <fullName evidence="3">Secreted protein</fullName>
    </recommendedName>
</protein>
<accession>A0ABY6I152</accession>
<dbReference type="EMBL" id="CP107567">
    <property type="protein sequence ID" value="UYQ60708.1"/>
    <property type="molecule type" value="Genomic_DNA"/>
</dbReference>
<evidence type="ECO:0008006" key="3">
    <source>
        <dbReference type="Google" id="ProtNLM"/>
    </source>
</evidence>
<sequence length="112" mass="12428">MSTSSAFAADTWVNMYKNGVKVASMQHVDSGDYFRVYDNHADGHGVRGHLYSWTGYDYTLVMTKYNGSGAGTYTQMQYDVWGTNFYAMQVCSVDGSGDTSPGPCSDMKYFSE</sequence>
<organism evidence="1 2">
    <name type="scientific">Streptomyces peucetius</name>
    <dbReference type="NCBI Taxonomy" id="1950"/>
    <lineage>
        <taxon>Bacteria</taxon>
        <taxon>Bacillati</taxon>
        <taxon>Actinomycetota</taxon>
        <taxon>Actinomycetes</taxon>
        <taxon>Kitasatosporales</taxon>
        <taxon>Streptomycetaceae</taxon>
        <taxon>Streptomyces</taxon>
    </lineage>
</organism>
<proteinExistence type="predicted"/>
<gene>
    <name evidence="1" type="ORF">OGH68_04010</name>
</gene>
<dbReference type="RefSeq" id="WP_264241914.1">
    <property type="nucleotide sequence ID" value="NZ_CP107567.1"/>
</dbReference>
<keyword evidence="2" id="KW-1185">Reference proteome</keyword>
<dbReference type="Proteomes" id="UP001163878">
    <property type="component" value="Chromosome"/>
</dbReference>
<reference evidence="1" key="1">
    <citation type="submission" date="2022-10" db="EMBL/GenBank/DDBJ databases">
        <title>Cytochrome P450 Catalyzes Benzene Ring Formation in the Biosynthesis of Trialkyl-Substituted Aromatic Polyketides.</title>
        <authorList>
            <person name="Zhao E."/>
            <person name="Ge H."/>
        </authorList>
    </citation>
    <scope>NUCLEOTIDE SEQUENCE</scope>
    <source>
        <strain evidence="1">NA0869</strain>
    </source>
</reference>
<name>A0ABY6I152_STRPE</name>
<evidence type="ECO:0000313" key="1">
    <source>
        <dbReference type="EMBL" id="UYQ60708.1"/>
    </source>
</evidence>